<dbReference type="InterPro" id="IPR027417">
    <property type="entry name" value="P-loop_NTPase"/>
</dbReference>
<dbReference type="Pfam" id="PF07475">
    <property type="entry name" value="Hpr_kinase_C"/>
    <property type="match status" value="1"/>
</dbReference>
<dbReference type="Gene3D" id="3.40.50.300">
    <property type="entry name" value="P-loop containing nucleotide triphosphate hydrolases"/>
    <property type="match status" value="1"/>
</dbReference>
<dbReference type="GeneID" id="94367379"/>
<dbReference type="OrthoDB" id="8326226at2"/>
<evidence type="ECO:0000313" key="3">
    <source>
        <dbReference type="Proteomes" id="UP000244940"/>
    </source>
</evidence>
<accession>A0A2U2C3Y8</accession>
<sequence length="145" mass="15017">MSDGAPHPPNLHASCVAFGPARGVLILGPSGAGKSRLALALIGQGARLVADDQVLLSREGNTLFARAPRPTEGLIEARGLGLLRLVPLRLARIVLAIDLAAPPARLPDPVPRPLGGVTIPCLPGQADSSFAAGLRHYLHAMRVPD</sequence>
<comment type="caution">
    <text evidence="2">The sequence shown here is derived from an EMBL/GenBank/DDBJ whole genome shotgun (WGS) entry which is preliminary data.</text>
</comment>
<dbReference type="CDD" id="cd01918">
    <property type="entry name" value="HprK_C"/>
    <property type="match status" value="1"/>
</dbReference>
<gene>
    <name evidence="2" type="ORF">C4N9_21015</name>
</gene>
<reference evidence="2 3" key="1">
    <citation type="submission" date="2018-05" db="EMBL/GenBank/DDBJ databases">
        <title>Pararhodobacter marina sp. nov., isolated from deep-sea water of the Indian Ocean.</title>
        <authorList>
            <person name="Lai Q.Sr."/>
            <person name="Liu X."/>
            <person name="Shao Z."/>
        </authorList>
    </citation>
    <scope>NUCLEOTIDE SEQUENCE [LARGE SCALE GENOMIC DNA]</scope>
    <source>
        <strain evidence="2 3">CIC4N-9</strain>
    </source>
</reference>
<dbReference type="RefSeq" id="WP_109535307.1">
    <property type="nucleotide sequence ID" value="NZ_CAXPUO010000004.1"/>
</dbReference>
<dbReference type="EMBL" id="QEYD01000018">
    <property type="protein sequence ID" value="PWE26583.1"/>
    <property type="molecule type" value="Genomic_DNA"/>
</dbReference>
<organism evidence="2 3">
    <name type="scientific">Pararhodobacter marinus</name>
    <dbReference type="NCBI Taxonomy" id="2184063"/>
    <lineage>
        <taxon>Bacteria</taxon>
        <taxon>Pseudomonadati</taxon>
        <taxon>Pseudomonadota</taxon>
        <taxon>Alphaproteobacteria</taxon>
        <taxon>Rhodobacterales</taxon>
        <taxon>Paracoccaceae</taxon>
        <taxon>Pararhodobacter</taxon>
    </lineage>
</organism>
<evidence type="ECO:0000259" key="1">
    <source>
        <dbReference type="Pfam" id="PF07475"/>
    </source>
</evidence>
<dbReference type="InterPro" id="IPR011104">
    <property type="entry name" value="Hpr_kin/Pase_C"/>
</dbReference>
<evidence type="ECO:0000313" key="2">
    <source>
        <dbReference type="EMBL" id="PWE26583.1"/>
    </source>
</evidence>
<dbReference type="GO" id="GO:0000155">
    <property type="term" value="F:phosphorelay sensor kinase activity"/>
    <property type="evidence" value="ECO:0007669"/>
    <property type="project" value="InterPro"/>
</dbReference>
<protein>
    <submittedName>
        <fullName evidence="2">Serine kinase</fullName>
    </submittedName>
</protein>
<keyword evidence="2" id="KW-0808">Transferase</keyword>
<keyword evidence="3" id="KW-1185">Reference proteome</keyword>
<dbReference type="GO" id="GO:0006109">
    <property type="term" value="P:regulation of carbohydrate metabolic process"/>
    <property type="evidence" value="ECO:0007669"/>
    <property type="project" value="InterPro"/>
</dbReference>
<dbReference type="SUPFAM" id="SSF53795">
    <property type="entry name" value="PEP carboxykinase-like"/>
    <property type="match status" value="1"/>
</dbReference>
<dbReference type="Proteomes" id="UP000244940">
    <property type="component" value="Unassembled WGS sequence"/>
</dbReference>
<feature type="domain" description="HPr kinase/phosphorylase C-terminal" evidence="1">
    <location>
        <begin position="22"/>
        <end position="84"/>
    </location>
</feature>
<name>A0A2U2C3Y8_9RHOB</name>
<dbReference type="AlphaFoldDB" id="A0A2U2C3Y8"/>
<dbReference type="GO" id="GO:0005524">
    <property type="term" value="F:ATP binding"/>
    <property type="evidence" value="ECO:0007669"/>
    <property type="project" value="InterPro"/>
</dbReference>
<proteinExistence type="predicted"/>
<keyword evidence="2" id="KW-0418">Kinase</keyword>